<dbReference type="Proteomes" id="UP000886597">
    <property type="component" value="Unassembled WGS sequence"/>
</dbReference>
<evidence type="ECO:0000256" key="5">
    <source>
        <dbReference type="ARBA" id="ARBA00023136"/>
    </source>
</evidence>
<keyword evidence="11" id="KW-1185">Reference proteome</keyword>
<dbReference type="Proteomes" id="UP000886607">
    <property type="component" value="Unassembled WGS sequence"/>
</dbReference>
<evidence type="ECO:0000256" key="6">
    <source>
        <dbReference type="SAM" id="Phobius"/>
    </source>
</evidence>
<dbReference type="PANTHER" id="PTHR30294:SF29">
    <property type="entry name" value="MULTIDRUG ABC TRANSPORTER PERMEASE YBHS-RELATED"/>
    <property type="match status" value="1"/>
</dbReference>
<feature type="transmembrane region" description="Helical" evidence="6">
    <location>
        <begin position="20"/>
        <end position="42"/>
    </location>
</feature>
<reference evidence="9" key="2">
    <citation type="journal article" date="2020" name="Int. Dairy J.">
        <title>Lactic acid bacterial diversity in Brie cheese focusing on salt concentration and pH of isolation medium and characterisation of halophilic and alkaliphilic lactic acid bacterial isolates.</title>
        <authorList>
            <person name="Unno R."/>
            <person name="Matsutani M."/>
            <person name="Suzuki T."/>
            <person name="Kodama K."/>
            <person name="Matsushita H."/>
            <person name="Yamasato K."/>
            <person name="Koizumi Y."/>
            <person name="Ishikawa M."/>
        </authorList>
    </citation>
    <scope>NUCLEOTIDE SEQUENCE</scope>
    <source>
        <strain evidence="9">7C1</strain>
        <strain evidence="8">8C4</strain>
    </source>
</reference>
<feature type="domain" description="ABC-2 type transporter transmembrane" evidence="7">
    <location>
        <begin position="19"/>
        <end position="413"/>
    </location>
</feature>
<feature type="transmembrane region" description="Helical" evidence="6">
    <location>
        <begin position="397"/>
        <end position="416"/>
    </location>
</feature>
<evidence type="ECO:0000256" key="1">
    <source>
        <dbReference type="ARBA" id="ARBA00004651"/>
    </source>
</evidence>
<evidence type="ECO:0000259" key="7">
    <source>
        <dbReference type="Pfam" id="PF12698"/>
    </source>
</evidence>
<protein>
    <recommendedName>
        <fullName evidence="7">ABC-2 type transporter transmembrane domain-containing protein</fullName>
    </recommendedName>
</protein>
<dbReference type="EMBL" id="BKBO01000006">
    <property type="protein sequence ID" value="GEQ48696.1"/>
    <property type="molecule type" value="Genomic_DNA"/>
</dbReference>
<feature type="transmembrane region" description="Helical" evidence="6">
    <location>
        <begin position="339"/>
        <end position="356"/>
    </location>
</feature>
<comment type="subcellular location">
    <subcellularLocation>
        <location evidence="1">Cell membrane</location>
        <topology evidence="1">Multi-pass membrane protein</topology>
    </subcellularLocation>
</comment>
<dbReference type="RefSeq" id="WP_124006438.1">
    <property type="nucleotide sequence ID" value="NZ_BJYN01000081.1"/>
</dbReference>
<dbReference type="Gene3D" id="3.40.1710.10">
    <property type="entry name" value="abc type-2 transporter like domain"/>
    <property type="match status" value="1"/>
</dbReference>
<dbReference type="KEGG" id="tkr:C7K43_08290"/>
<proteinExistence type="predicted"/>
<evidence type="ECO:0000313" key="8">
    <source>
        <dbReference type="EMBL" id="GEQ48696.1"/>
    </source>
</evidence>
<feature type="transmembrane region" description="Helical" evidence="6">
    <location>
        <begin position="308"/>
        <end position="332"/>
    </location>
</feature>
<dbReference type="InterPro" id="IPR013525">
    <property type="entry name" value="ABC2_TM"/>
</dbReference>
<comment type="caution">
    <text evidence="9">The sequence shown here is derived from an EMBL/GenBank/DDBJ whole genome shotgun (WGS) entry which is preliminary data.</text>
</comment>
<keyword evidence="3 6" id="KW-0812">Transmembrane</keyword>
<feature type="transmembrane region" description="Helical" evidence="6">
    <location>
        <begin position="273"/>
        <end position="296"/>
    </location>
</feature>
<keyword evidence="5 6" id="KW-0472">Membrane</keyword>
<evidence type="ECO:0000313" key="9">
    <source>
        <dbReference type="EMBL" id="GEQ53722.1"/>
    </source>
</evidence>
<organism evidence="9 10">
    <name type="scientific">Tetragenococcus koreensis</name>
    <dbReference type="NCBI Taxonomy" id="290335"/>
    <lineage>
        <taxon>Bacteria</taxon>
        <taxon>Bacillati</taxon>
        <taxon>Bacillota</taxon>
        <taxon>Bacilli</taxon>
        <taxon>Lactobacillales</taxon>
        <taxon>Enterococcaceae</taxon>
        <taxon>Tetragenococcus</taxon>
    </lineage>
</organism>
<sequence length="422" mass="46521">MFNLIKKDFLSLSKSKSDLIELLLMPLILIVILGFTLGNILMGDFNVSAFNVGVINNQNFAADLKRLEDDLLEEGMPEEAVEELVANAEETDPASMLIDLLEGEEFEDLMVVHEFEDAQSAQEVMEEDELAGYITIPEEFSYGVWQSIYSDEDPSATLEVAGQGEGVMSSSILQSVVHSFIDEYNLETSIALATDGEAELEEDKRDYGETTQLSVEEPVDAFQYYTIGMGVMFALSTAPALASRAFREKEQHVFGRIMLSGTKPLTYLSSKMVSGTLITFVQLSILFTFSTLFFGIFDGKGADFWTNIIYITALYSLVIGSITSLLTSISLYANDNSTVGFFSSFVSIFAFLGGSLTPVDQFSETLQRIGNWLPNGAAMTSYLQVFQGFGFQDVLPIMGRVIGATLVCLVIAVIIFPKRRLD</sequence>
<evidence type="ECO:0000256" key="4">
    <source>
        <dbReference type="ARBA" id="ARBA00022989"/>
    </source>
</evidence>
<accession>A0AAN4RJR9</accession>
<keyword evidence="2" id="KW-1003">Cell membrane</keyword>
<keyword evidence="4 6" id="KW-1133">Transmembrane helix</keyword>
<dbReference type="GO" id="GO:0140359">
    <property type="term" value="F:ABC-type transporter activity"/>
    <property type="evidence" value="ECO:0007669"/>
    <property type="project" value="InterPro"/>
</dbReference>
<name>A0AAN4RJR9_9ENTE</name>
<dbReference type="Pfam" id="PF12698">
    <property type="entry name" value="ABC2_membrane_3"/>
    <property type="match status" value="1"/>
</dbReference>
<reference evidence="9" key="1">
    <citation type="submission" date="2019-08" db="EMBL/GenBank/DDBJ databases">
        <authorList>
            <person name="Ishikawa M."/>
            <person name="Suzuki T."/>
            <person name="Matsutani M."/>
        </authorList>
    </citation>
    <scope>NUCLEOTIDE SEQUENCE</scope>
    <source>
        <strain evidence="9">7C1</strain>
        <strain evidence="8">8C4</strain>
    </source>
</reference>
<dbReference type="InterPro" id="IPR051449">
    <property type="entry name" value="ABC-2_transporter_component"/>
</dbReference>
<evidence type="ECO:0000313" key="11">
    <source>
        <dbReference type="Proteomes" id="UP000886607"/>
    </source>
</evidence>
<dbReference type="GO" id="GO:0005886">
    <property type="term" value="C:plasma membrane"/>
    <property type="evidence" value="ECO:0007669"/>
    <property type="project" value="UniProtKB-SubCell"/>
</dbReference>
<dbReference type="GeneID" id="69985944"/>
<evidence type="ECO:0000313" key="10">
    <source>
        <dbReference type="Proteomes" id="UP000886597"/>
    </source>
</evidence>
<evidence type="ECO:0000256" key="3">
    <source>
        <dbReference type="ARBA" id="ARBA00022692"/>
    </source>
</evidence>
<dbReference type="AlphaFoldDB" id="A0AAN4RJR9"/>
<dbReference type="EMBL" id="BKBQ01000006">
    <property type="protein sequence ID" value="GEQ53722.1"/>
    <property type="molecule type" value="Genomic_DNA"/>
</dbReference>
<dbReference type="PANTHER" id="PTHR30294">
    <property type="entry name" value="MEMBRANE COMPONENT OF ABC TRANSPORTER YHHJ-RELATED"/>
    <property type="match status" value="1"/>
</dbReference>
<gene>
    <name evidence="8" type="ORF">TK11N_05480</name>
    <name evidence="9" type="ORF">TK2N_05660</name>
</gene>
<evidence type="ECO:0000256" key="2">
    <source>
        <dbReference type="ARBA" id="ARBA00022475"/>
    </source>
</evidence>